<organism evidence="1 2">
    <name type="scientific">Blastococcus xanthinilyticus</name>
    <dbReference type="NCBI Taxonomy" id="1564164"/>
    <lineage>
        <taxon>Bacteria</taxon>
        <taxon>Bacillati</taxon>
        <taxon>Actinomycetota</taxon>
        <taxon>Actinomycetes</taxon>
        <taxon>Geodermatophilales</taxon>
        <taxon>Geodermatophilaceae</taxon>
        <taxon>Blastococcus</taxon>
    </lineage>
</organism>
<keyword evidence="2" id="KW-1185">Reference proteome</keyword>
<gene>
    <name evidence="1" type="ORF">BD833_107169</name>
</gene>
<comment type="caution">
    <text evidence="1">The sequence shown here is derived from an EMBL/GenBank/DDBJ whole genome shotgun (WGS) entry which is preliminary data.</text>
</comment>
<evidence type="ECO:0000313" key="2">
    <source>
        <dbReference type="Proteomes" id="UP000322499"/>
    </source>
</evidence>
<reference evidence="1 2" key="1">
    <citation type="submission" date="2019-07" db="EMBL/GenBank/DDBJ databases">
        <title>Genomic Encyclopedia of Archaeal and Bacterial Type Strains, Phase II (KMG-II): from individual species to whole genera.</title>
        <authorList>
            <person name="Goeker M."/>
        </authorList>
    </citation>
    <scope>NUCLEOTIDE SEQUENCE [LARGE SCALE GENOMIC DNA]</scope>
    <source>
        <strain evidence="1 2">DSM 46842</strain>
    </source>
</reference>
<dbReference type="RefSeq" id="WP_166533488.1">
    <property type="nucleotide sequence ID" value="NZ_VNHW01000007.1"/>
</dbReference>
<evidence type="ECO:0000313" key="1">
    <source>
        <dbReference type="EMBL" id="TYP87229.1"/>
    </source>
</evidence>
<accession>A0A5S5CXY5</accession>
<protein>
    <recommendedName>
        <fullName evidence="3">Camelysin-like metallo-endopeptidase</fullName>
    </recommendedName>
</protein>
<dbReference type="AlphaFoldDB" id="A0A5S5CXY5"/>
<dbReference type="Proteomes" id="UP000322499">
    <property type="component" value="Unassembled WGS sequence"/>
</dbReference>
<dbReference type="EMBL" id="VNHW01000007">
    <property type="protein sequence ID" value="TYP87229.1"/>
    <property type="molecule type" value="Genomic_DNA"/>
</dbReference>
<evidence type="ECO:0008006" key="3">
    <source>
        <dbReference type="Google" id="ProtNLM"/>
    </source>
</evidence>
<name>A0A5S5CXY5_9ACTN</name>
<proteinExistence type="predicted"/>
<sequence length="205" mass="20755">MNSRISSAVVPRSTAAKVVGMLGVVAAAGAVAGLGTFGGFSTSDAVDTEVRSGVLSIDLDAAAGMTTVPFSSGAMLPGDVEQVPFDLVNDGDVALSSVRFGSVARESSLLDSDLVHGLQMDVQSCSVPWTASGSTFSCAGALTDFYAGPIVMDTALTGAKSLNPGGVDHLVATVSFPADAGDRMRLQTSRLTFTFTAAQRDGAAR</sequence>